<dbReference type="EMBL" id="JOJR01000165">
    <property type="protein sequence ID" value="RCN43210.1"/>
    <property type="molecule type" value="Genomic_DNA"/>
</dbReference>
<evidence type="ECO:0000256" key="7">
    <source>
        <dbReference type="ARBA" id="ARBA00023242"/>
    </source>
</evidence>
<dbReference type="Pfam" id="PF25795">
    <property type="entry name" value="TPR_XPO7"/>
    <property type="match status" value="1"/>
</dbReference>
<comment type="similarity">
    <text evidence="3">Belongs to the exportin family.</text>
</comment>
<evidence type="ECO:0000256" key="1">
    <source>
        <dbReference type="ARBA" id="ARBA00004123"/>
    </source>
</evidence>
<name>A0A368GJJ6_ANCCA</name>
<gene>
    <name evidence="9" type="ORF">ANCCAN_10785</name>
</gene>
<dbReference type="GO" id="GO:0005049">
    <property type="term" value="F:nuclear export signal receptor activity"/>
    <property type="evidence" value="ECO:0007669"/>
    <property type="project" value="InterPro"/>
</dbReference>
<feature type="domain" description="Exportin-7/Ran-binding protein 17 TPR repeats" evidence="8">
    <location>
        <begin position="89"/>
        <end position="328"/>
    </location>
</feature>
<evidence type="ECO:0000256" key="3">
    <source>
        <dbReference type="ARBA" id="ARBA00009466"/>
    </source>
</evidence>
<dbReference type="PANTHER" id="PTHR12596:SF2">
    <property type="entry name" value="EXPORTIN-7 ISOFORM X1"/>
    <property type="match status" value="1"/>
</dbReference>
<dbReference type="SUPFAM" id="SSF48371">
    <property type="entry name" value="ARM repeat"/>
    <property type="match status" value="1"/>
</dbReference>
<dbReference type="OrthoDB" id="244158at2759"/>
<dbReference type="InterPro" id="IPR044189">
    <property type="entry name" value="XPO4/7-like"/>
</dbReference>
<dbReference type="STRING" id="29170.A0A368GJJ6"/>
<evidence type="ECO:0000313" key="10">
    <source>
        <dbReference type="Proteomes" id="UP000252519"/>
    </source>
</evidence>
<dbReference type="GO" id="GO:0006611">
    <property type="term" value="P:protein export from nucleus"/>
    <property type="evidence" value="ECO:0007669"/>
    <property type="project" value="TreeGrafter"/>
</dbReference>
<keyword evidence="5" id="KW-0963">Cytoplasm</keyword>
<dbReference type="GO" id="GO:0005737">
    <property type="term" value="C:cytoplasm"/>
    <property type="evidence" value="ECO:0007669"/>
    <property type="project" value="UniProtKB-SubCell"/>
</dbReference>
<keyword evidence="4" id="KW-0813">Transport</keyword>
<sequence>MVSRLKTNFQLCELIKVPDYAALMRLLAQFTVESLRMMDLSANSTYFLLTFWQRMVTSVPYVRSSEDHLLNLYCPEIMTAFVESRLQNVERVVRDGHDDPLEDQGATLQIMEHLSIICRCEYEKTARLLANAFDENARIMEAGPESDVRVHIAEGRLVWLVTLIGTAVFGKTAVSNNEEHDKMDGDLVARCLKFMRVNDNRLIFPANVNANPGKGNVRLEVAFIHLLEQFRRAYIMDQITKSSPVYDKLNSELGVSDETDMLSVIVQKILTNLKYWATNEQILELSLSLLKDLSLGYTAVRKLFRLQEVQLLLSNHTAEHFVFLGQSVPYSTMKHRTVFYEALTRLLTIDLNDDEQLFDQFMQPLAATKRELTAIMTTPNYTGSVSQDELQRVVVGLCRDLRGVAVACTTKNLFQILFDWLYPDVFNIMLRAVEEWSSCPQVMTPIFRLLAELCQNRQQRLKFEMSSCSAVLLFKEASKIICSYGNRILVMPDVPKERAYAERYKNIGIIFNVLKCALIGAYVPFGVFRLYGDPCLQDSLDMFVKLFMKIPEEDFHVGMEPEGDSCLVAVKNQPQLMSDILTSMMTSLMFGEVKCQWSISRPLLGLILLQEEVFTNFKREMISQQPEDRHAAFDQAFVALMDGVELSLTVKNKDIFTQNLAKFRRDVVEAVKGKEVSPSASNNEMC</sequence>
<keyword evidence="7" id="KW-0539">Nucleus</keyword>
<keyword evidence="6" id="KW-0653">Protein transport</keyword>
<dbReference type="Proteomes" id="UP000252519">
    <property type="component" value="Unassembled WGS sequence"/>
</dbReference>
<evidence type="ECO:0000256" key="5">
    <source>
        <dbReference type="ARBA" id="ARBA00022490"/>
    </source>
</evidence>
<reference evidence="9 10" key="1">
    <citation type="submission" date="2014-10" db="EMBL/GenBank/DDBJ databases">
        <title>Draft genome of the hookworm Ancylostoma caninum.</title>
        <authorList>
            <person name="Mitreva M."/>
        </authorList>
    </citation>
    <scope>NUCLEOTIDE SEQUENCE [LARGE SCALE GENOMIC DNA]</scope>
    <source>
        <strain evidence="9 10">Baltimore</strain>
    </source>
</reference>
<comment type="caution">
    <text evidence="9">The sequence shown here is derived from an EMBL/GenBank/DDBJ whole genome shotgun (WGS) entry which is preliminary data.</text>
</comment>
<dbReference type="InterPro" id="IPR016024">
    <property type="entry name" value="ARM-type_fold"/>
</dbReference>
<organism evidence="9 10">
    <name type="scientific">Ancylostoma caninum</name>
    <name type="common">Dog hookworm</name>
    <dbReference type="NCBI Taxonomy" id="29170"/>
    <lineage>
        <taxon>Eukaryota</taxon>
        <taxon>Metazoa</taxon>
        <taxon>Ecdysozoa</taxon>
        <taxon>Nematoda</taxon>
        <taxon>Chromadorea</taxon>
        <taxon>Rhabditida</taxon>
        <taxon>Rhabditina</taxon>
        <taxon>Rhabditomorpha</taxon>
        <taxon>Strongyloidea</taxon>
        <taxon>Ancylostomatidae</taxon>
        <taxon>Ancylostomatinae</taxon>
        <taxon>Ancylostoma</taxon>
    </lineage>
</organism>
<dbReference type="PANTHER" id="PTHR12596">
    <property type="entry name" value="EXPORTIN 4,7-RELATED"/>
    <property type="match status" value="1"/>
</dbReference>
<proteinExistence type="inferred from homology"/>
<accession>A0A368GJJ6</accession>
<evidence type="ECO:0000313" key="9">
    <source>
        <dbReference type="EMBL" id="RCN43210.1"/>
    </source>
</evidence>
<dbReference type="GO" id="GO:0005643">
    <property type="term" value="C:nuclear pore"/>
    <property type="evidence" value="ECO:0007669"/>
    <property type="project" value="TreeGrafter"/>
</dbReference>
<evidence type="ECO:0000256" key="2">
    <source>
        <dbReference type="ARBA" id="ARBA00004496"/>
    </source>
</evidence>
<evidence type="ECO:0000259" key="8">
    <source>
        <dbReference type="Pfam" id="PF25795"/>
    </source>
</evidence>
<protein>
    <recommendedName>
        <fullName evidence="8">Exportin-7/Ran-binding protein 17 TPR repeats domain-containing protein</fullName>
    </recommendedName>
</protein>
<comment type="subcellular location">
    <subcellularLocation>
        <location evidence="2">Cytoplasm</location>
    </subcellularLocation>
    <subcellularLocation>
        <location evidence="1">Nucleus</location>
    </subcellularLocation>
</comment>
<evidence type="ECO:0000256" key="6">
    <source>
        <dbReference type="ARBA" id="ARBA00022927"/>
    </source>
</evidence>
<dbReference type="InterPro" id="IPR057947">
    <property type="entry name" value="TPR_XPO7/RBP17"/>
</dbReference>
<keyword evidence="10" id="KW-1185">Reference proteome</keyword>
<dbReference type="AlphaFoldDB" id="A0A368GJJ6"/>
<evidence type="ECO:0000256" key="4">
    <source>
        <dbReference type="ARBA" id="ARBA00022448"/>
    </source>
</evidence>